<gene>
    <name evidence="1" type="ORF">METZ01_LOCUS488850</name>
</gene>
<dbReference type="EMBL" id="UINC01211902">
    <property type="protein sequence ID" value="SVE35996.1"/>
    <property type="molecule type" value="Genomic_DNA"/>
</dbReference>
<evidence type="ECO:0000313" key="1">
    <source>
        <dbReference type="EMBL" id="SVE35996.1"/>
    </source>
</evidence>
<feature type="non-terminal residue" evidence="1">
    <location>
        <position position="1"/>
    </location>
</feature>
<reference evidence="1" key="1">
    <citation type="submission" date="2018-05" db="EMBL/GenBank/DDBJ databases">
        <authorList>
            <person name="Lanie J.A."/>
            <person name="Ng W.-L."/>
            <person name="Kazmierczak K.M."/>
            <person name="Andrzejewski T.M."/>
            <person name="Davidsen T.M."/>
            <person name="Wayne K.J."/>
            <person name="Tettelin H."/>
            <person name="Glass J.I."/>
            <person name="Rusch D."/>
            <person name="Podicherti R."/>
            <person name="Tsui H.-C.T."/>
            <person name="Winkler M.E."/>
        </authorList>
    </citation>
    <scope>NUCLEOTIDE SEQUENCE</scope>
</reference>
<accession>A0A383CUH0</accession>
<organism evidence="1">
    <name type="scientific">marine metagenome</name>
    <dbReference type="NCBI Taxonomy" id="408172"/>
    <lineage>
        <taxon>unclassified sequences</taxon>
        <taxon>metagenomes</taxon>
        <taxon>ecological metagenomes</taxon>
    </lineage>
</organism>
<dbReference type="AlphaFoldDB" id="A0A383CUH0"/>
<feature type="non-terminal residue" evidence="1">
    <location>
        <position position="173"/>
    </location>
</feature>
<proteinExistence type="predicted"/>
<sequence>VLALHALGESDAESIGKGACLFVPGGRLCGDDDRAQVAEVDFSEPCFGGLGAVPPICGMESGEQTLAEGEEDLGGNLWLAGTPGRFVLPVDLRTEAGNATVEEDPPDEALFGGKCIDGGLPMDPSWTQTGSPGASGWIGRVSSARALLGTTSSALAAGLAFGAFPAPLAVPGR</sequence>
<name>A0A383CUH0_9ZZZZ</name>
<protein>
    <submittedName>
        <fullName evidence="1">Uncharacterized protein</fullName>
    </submittedName>
</protein>